<dbReference type="EMBL" id="AFQF01005274">
    <property type="protein sequence ID" value="EGU72973.1"/>
    <property type="molecule type" value="Genomic_DNA"/>
</dbReference>
<comment type="caution">
    <text evidence="1">The sequence shown here is derived from an EMBL/GenBank/DDBJ whole genome shotgun (WGS) entry which is preliminary data.</text>
</comment>
<name>F9GCY4_FUSOF</name>
<proteinExistence type="predicted"/>
<gene>
    <name evidence="1" type="ORF">FOXB_16518</name>
</gene>
<organism evidence="1">
    <name type="scientific">Fusarium oxysporum (strain Fo5176)</name>
    <name type="common">Fusarium vascular wilt</name>
    <dbReference type="NCBI Taxonomy" id="660025"/>
    <lineage>
        <taxon>Eukaryota</taxon>
        <taxon>Fungi</taxon>
        <taxon>Dikarya</taxon>
        <taxon>Ascomycota</taxon>
        <taxon>Pezizomycotina</taxon>
        <taxon>Sordariomycetes</taxon>
        <taxon>Hypocreomycetidae</taxon>
        <taxon>Hypocreales</taxon>
        <taxon>Nectriaceae</taxon>
        <taxon>Fusarium</taxon>
        <taxon>Fusarium oxysporum species complex</taxon>
    </lineage>
</organism>
<sequence length="23" mass="3049">RFLSIIIKNIRKFFYIYYFSIRF</sequence>
<dbReference type="AlphaFoldDB" id="F9GCY4"/>
<evidence type="ECO:0000313" key="1">
    <source>
        <dbReference type="EMBL" id="EGU72973.1"/>
    </source>
</evidence>
<accession>F9GCY4</accession>
<protein>
    <submittedName>
        <fullName evidence="1">Uncharacterized protein</fullName>
    </submittedName>
</protein>
<reference evidence="1" key="1">
    <citation type="journal article" date="2012" name="Mol. Plant Microbe Interact.">
        <title>A highly conserved effector in Fusarium oxysporum is required for full virulence on Arabidopsis.</title>
        <authorList>
            <person name="Thatcher L.F."/>
            <person name="Gardiner D.M."/>
            <person name="Kazan K."/>
            <person name="Manners J."/>
        </authorList>
    </citation>
    <scope>NUCLEOTIDE SEQUENCE [LARGE SCALE GENOMIC DNA]</scope>
    <source>
        <strain evidence="1">Fo5176</strain>
    </source>
</reference>
<feature type="non-terminal residue" evidence="1">
    <location>
        <position position="1"/>
    </location>
</feature>